<name>A0ABV2SXA3_9FLAO</name>
<gene>
    <name evidence="2" type="ORF">ABXZ36_14110</name>
</gene>
<feature type="transmembrane region" description="Helical" evidence="1">
    <location>
        <begin position="107"/>
        <end position="126"/>
    </location>
</feature>
<dbReference type="RefSeq" id="WP_354616326.1">
    <property type="nucleotide sequence ID" value="NZ_JBEXAE010000008.1"/>
</dbReference>
<proteinExistence type="predicted"/>
<keyword evidence="1" id="KW-1133">Transmembrane helix</keyword>
<keyword evidence="3" id="KW-1185">Reference proteome</keyword>
<evidence type="ECO:0000313" key="2">
    <source>
        <dbReference type="EMBL" id="MET6991780.1"/>
    </source>
</evidence>
<accession>A0ABV2SXA3</accession>
<feature type="transmembrane region" description="Helical" evidence="1">
    <location>
        <begin position="6"/>
        <end position="26"/>
    </location>
</feature>
<sequence length="129" mass="14750">MALLAKWILIFFGIFLIGTAVLMLLLPSKAREILRKAGSTPFINYMEISVRMIPSAALILYADYSRFTMVFLLLGWFMLGTSVILYFIPRKMNHQYALKSADILNPLYIRCISPLSFLFGIFIIYGTHS</sequence>
<feature type="transmembrane region" description="Helical" evidence="1">
    <location>
        <begin position="67"/>
        <end position="87"/>
    </location>
</feature>
<protein>
    <submittedName>
        <fullName evidence="2">Uncharacterized protein</fullName>
    </submittedName>
</protein>
<dbReference type="EMBL" id="JBEXAE010000008">
    <property type="protein sequence ID" value="MET6991780.1"/>
    <property type="molecule type" value="Genomic_DNA"/>
</dbReference>
<keyword evidence="1" id="KW-0472">Membrane</keyword>
<reference evidence="2 3" key="1">
    <citation type="submission" date="2024-07" db="EMBL/GenBank/DDBJ databases">
        <title>The genome sequence of type strain Sediminicola arcticus GDMCC 1.2805.</title>
        <authorList>
            <person name="Liu Y."/>
        </authorList>
    </citation>
    <scope>NUCLEOTIDE SEQUENCE [LARGE SCALE GENOMIC DNA]</scope>
    <source>
        <strain evidence="2 3">GDMCC 1.2805</strain>
    </source>
</reference>
<dbReference type="Proteomes" id="UP001549799">
    <property type="component" value="Unassembled WGS sequence"/>
</dbReference>
<comment type="caution">
    <text evidence="2">The sequence shown here is derived from an EMBL/GenBank/DDBJ whole genome shotgun (WGS) entry which is preliminary data.</text>
</comment>
<evidence type="ECO:0000313" key="3">
    <source>
        <dbReference type="Proteomes" id="UP001549799"/>
    </source>
</evidence>
<organism evidence="2 3">
    <name type="scientific">Sediminicola arcticus</name>
    <dbReference type="NCBI Taxonomy" id="1574308"/>
    <lineage>
        <taxon>Bacteria</taxon>
        <taxon>Pseudomonadati</taxon>
        <taxon>Bacteroidota</taxon>
        <taxon>Flavobacteriia</taxon>
        <taxon>Flavobacteriales</taxon>
        <taxon>Flavobacteriaceae</taxon>
        <taxon>Sediminicola</taxon>
    </lineage>
</organism>
<keyword evidence="1" id="KW-0812">Transmembrane</keyword>
<evidence type="ECO:0000256" key="1">
    <source>
        <dbReference type="SAM" id="Phobius"/>
    </source>
</evidence>